<accession>A0ACC7P1J6</accession>
<sequence length="678" mass="75112">MTVEETSREPLARMEQLIEELNRMAHEYYTLDTPSASDVEYDALYDLLMKLEQETGLVLPHSPTRRVGGEILKGFTPHRHLAKLWSLDKAQTEASLLAWHTRVKKLVDQYNQANPDNPLPEPSFALELKFDGLTLNLTYQNGELVQAATRGNGQVGEGILAQVKTIRSVPLRIPFKEGTLEVQGEGVMFLSVLENYNKTAAEPLKNARNAAAGALRNLNPKTTAERRLDAFFYNIGYAEGVRFSNHKEMTDFLKDNHFKVNGWTRYCNTMDQVMEELRKVAGERSSFDFLIDGIVIKVADLRTREVLGYTDKFPRWAIAYKFEAEEAVTTLLSVTWELGRTGKLTPVAKVEAVELAGVTVQNCTLNNLGDIERKGLKRGLGTLVYIRRSNDVIPEILGKVTEEEEGEEIAAPEACPACGTALEWRGAHLFCPNKTGCRPQLIGRIAHFASRDAMDIETFSEKTAEQLYDERNVRDPADLYELTLEQLVTLERFGEKKARNLLDALEKSKGRELESFLFALGIPNTGKTTTKVLADHYRSLEGVMAATAEELQGLPDIGGIVAESIVSFFNDPLMRASIEKMLRLGVSPQVPEQAAEAAADKDGFFYGKTVVLTGTLPTLSRDEAGKLLEAAGAKVTGSVSKKTDVVIAGEAAGSKLTKAQELGIRIIDNEEELRQLLG</sequence>
<name>A0ACC7P1J6_9BACL</name>
<reference evidence="1" key="1">
    <citation type="submission" date="2024-12" db="EMBL/GenBank/DDBJ databases">
        <authorList>
            <person name="Wu N."/>
        </authorList>
    </citation>
    <scope>NUCLEOTIDE SEQUENCE</scope>
    <source>
        <strain evidence="1">P15</strain>
    </source>
</reference>
<gene>
    <name evidence="1" type="primary">ligA</name>
    <name evidence="1" type="ORF">ACI1P1_20065</name>
</gene>
<dbReference type="EMBL" id="JBJURJ010000014">
    <property type="protein sequence ID" value="MFM9330600.1"/>
    <property type="molecule type" value="Genomic_DNA"/>
</dbReference>
<dbReference type="Proteomes" id="UP001631969">
    <property type="component" value="Unassembled WGS sequence"/>
</dbReference>
<keyword evidence="1" id="KW-0436">Ligase</keyword>
<evidence type="ECO:0000313" key="1">
    <source>
        <dbReference type="EMBL" id="MFM9330600.1"/>
    </source>
</evidence>
<organism evidence="1 2">
    <name type="scientific">Paenibacillus mesotrionivorans</name>
    <dbReference type="NCBI Taxonomy" id="3160968"/>
    <lineage>
        <taxon>Bacteria</taxon>
        <taxon>Bacillati</taxon>
        <taxon>Bacillota</taxon>
        <taxon>Bacilli</taxon>
        <taxon>Bacillales</taxon>
        <taxon>Paenibacillaceae</taxon>
        <taxon>Paenibacillus</taxon>
    </lineage>
</organism>
<keyword evidence="2" id="KW-1185">Reference proteome</keyword>
<dbReference type="EC" id="6.5.1.2" evidence="1"/>
<evidence type="ECO:0000313" key="2">
    <source>
        <dbReference type="Proteomes" id="UP001631969"/>
    </source>
</evidence>
<protein>
    <submittedName>
        <fullName evidence="1">NAD-dependent DNA ligase LigA</fullName>
        <ecNumber evidence="1">6.5.1.2</ecNumber>
    </submittedName>
</protein>
<comment type="caution">
    <text evidence="1">The sequence shown here is derived from an EMBL/GenBank/DDBJ whole genome shotgun (WGS) entry which is preliminary data.</text>
</comment>
<proteinExistence type="predicted"/>